<keyword evidence="4" id="KW-1185">Reference proteome</keyword>
<feature type="domain" description="Inner membrane protein YgaP-like transmembrane" evidence="2">
    <location>
        <begin position="1"/>
        <end position="67"/>
    </location>
</feature>
<evidence type="ECO:0000256" key="1">
    <source>
        <dbReference type="SAM" id="Phobius"/>
    </source>
</evidence>
<dbReference type="InterPro" id="IPR021309">
    <property type="entry name" value="YgaP-like_TM"/>
</dbReference>
<evidence type="ECO:0000313" key="4">
    <source>
        <dbReference type="Proteomes" id="UP001204144"/>
    </source>
</evidence>
<dbReference type="EMBL" id="RJUF01000175">
    <property type="protein sequence ID" value="MCP9764722.1"/>
    <property type="molecule type" value="Genomic_DNA"/>
</dbReference>
<proteinExistence type="predicted"/>
<keyword evidence="1" id="KW-1133">Transmembrane helix</keyword>
<organism evidence="3 4">
    <name type="scientific">Lacihabitans soyangensis</name>
    <dbReference type="NCBI Taxonomy" id="869394"/>
    <lineage>
        <taxon>Bacteria</taxon>
        <taxon>Pseudomonadati</taxon>
        <taxon>Bacteroidota</taxon>
        <taxon>Cytophagia</taxon>
        <taxon>Cytophagales</taxon>
        <taxon>Leadbetterellaceae</taxon>
        <taxon>Lacihabitans</taxon>
    </lineage>
</organism>
<comment type="caution">
    <text evidence="3">The sequence shown here is derived from an EMBL/GenBank/DDBJ whole genome shotgun (WGS) entry which is preliminary data.</text>
</comment>
<dbReference type="Pfam" id="PF11127">
    <property type="entry name" value="YgaP-like_TM"/>
    <property type="match status" value="1"/>
</dbReference>
<dbReference type="RefSeq" id="WP_255038413.1">
    <property type="nucleotide sequence ID" value="NZ_RJUF01000175.1"/>
</dbReference>
<name>A0AAE3KTQ7_9BACT</name>
<feature type="transmembrane region" description="Helical" evidence="1">
    <location>
        <begin position="12"/>
        <end position="29"/>
    </location>
</feature>
<reference evidence="3 4" key="1">
    <citation type="submission" date="2018-11" db="EMBL/GenBank/DDBJ databases">
        <title>Novel bacteria species description.</title>
        <authorList>
            <person name="Han J.-H."/>
        </authorList>
    </citation>
    <scope>NUCLEOTIDE SEQUENCE [LARGE SCALE GENOMIC DNA]</scope>
    <source>
        <strain evidence="3 4">KCTC23259</strain>
    </source>
</reference>
<protein>
    <submittedName>
        <fullName evidence="3">DUF2892 domain-containing protein</fullName>
    </submittedName>
</protein>
<evidence type="ECO:0000259" key="2">
    <source>
        <dbReference type="Pfam" id="PF11127"/>
    </source>
</evidence>
<keyword evidence="1" id="KW-0472">Membrane</keyword>
<accession>A0AAE3KTQ7</accession>
<keyword evidence="1" id="KW-0812">Transmembrane</keyword>
<dbReference type="AlphaFoldDB" id="A0AAE3KTQ7"/>
<evidence type="ECO:0000313" key="3">
    <source>
        <dbReference type="EMBL" id="MCP9764722.1"/>
    </source>
</evidence>
<feature type="transmembrane region" description="Helical" evidence="1">
    <location>
        <begin position="35"/>
        <end position="59"/>
    </location>
</feature>
<gene>
    <name evidence="3" type="ORF">EGI31_17420</name>
</gene>
<sequence>MKANMGSTDRIIRILLAVIMAALYFTGVVTDTLGIVLMVVAAVFALTSLISFCPLYPILGINTCGTKK</sequence>
<dbReference type="Proteomes" id="UP001204144">
    <property type="component" value="Unassembled WGS sequence"/>
</dbReference>